<dbReference type="OrthoDB" id="4237295at2"/>
<dbReference type="RefSeq" id="WP_144044181.1">
    <property type="nucleotide sequence ID" value="NZ_CP072931.1"/>
</dbReference>
<feature type="transmembrane region" description="Helical" evidence="1">
    <location>
        <begin position="127"/>
        <end position="150"/>
    </location>
</feature>
<keyword evidence="1" id="KW-0472">Membrane</keyword>
<evidence type="ECO:0000256" key="1">
    <source>
        <dbReference type="SAM" id="Phobius"/>
    </source>
</evidence>
<evidence type="ECO:0000313" key="2">
    <source>
        <dbReference type="EMBL" id="QTZ94410.1"/>
    </source>
</evidence>
<keyword evidence="1" id="KW-0812">Transmembrane</keyword>
<protein>
    <submittedName>
        <fullName evidence="2">Uncharacterized protein</fullName>
    </submittedName>
</protein>
<reference evidence="2" key="2">
    <citation type="submission" date="2021-04" db="EMBL/GenBank/DDBJ databases">
        <authorList>
            <person name="Wen M.-L."/>
            <person name="Han X.-L."/>
            <person name="Xiong J."/>
        </authorList>
    </citation>
    <scope>NUCLEOTIDE SEQUENCE</scope>
    <source>
        <strain evidence="2">AGR0001</strain>
    </source>
</reference>
<dbReference type="AlphaFoldDB" id="A0A8B1NVK5"/>
<keyword evidence="1" id="KW-1133">Transmembrane helix</keyword>
<feature type="transmembrane region" description="Helical" evidence="1">
    <location>
        <begin position="20"/>
        <end position="41"/>
    </location>
</feature>
<gene>
    <name evidence="2" type="ORF">SU9_025630</name>
</gene>
<evidence type="ECO:0000313" key="3">
    <source>
        <dbReference type="Proteomes" id="UP000009036"/>
    </source>
</evidence>
<reference evidence="2" key="1">
    <citation type="journal article" date="2012" name="J. Bacteriol.">
        <title>Genome Sequence of Streptomyces auratus Strain AGR0001, a Phoslactomycin-Producing Actinomycete.</title>
        <authorList>
            <person name="Han X."/>
            <person name="Li M."/>
            <person name="Ding Z."/>
            <person name="Zhao J."/>
            <person name="Ji K."/>
            <person name="Wen M."/>
            <person name="Lu T."/>
        </authorList>
    </citation>
    <scope>NUCLEOTIDE SEQUENCE</scope>
    <source>
        <strain evidence="2">AGR0001</strain>
    </source>
</reference>
<name>A0A8B1NVK5_9ACTN</name>
<proteinExistence type="predicted"/>
<organism evidence="2 3">
    <name type="scientific">Streptomyces auratus AGR0001</name>
    <dbReference type="NCBI Taxonomy" id="1160718"/>
    <lineage>
        <taxon>Bacteria</taxon>
        <taxon>Bacillati</taxon>
        <taxon>Actinomycetota</taxon>
        <taxon>Actinomycetes</taxon>
        <taxon>Kitasatosporales</taxon>
        <taxon>Streptomycetaceae</taxon>
        <taxon>Streptomyces</taxon>
    </lineage>
</organism>
<sequence>MELPELTPLATAPELPRPGFGGRALGALFFVGALVMFGIAFSNAAHAGGLAGTHGTLTAKSCYAKHSGRVGNRSSTTWCDGTFRSDDGRTTDDTATVRADLKSGGKVSVQQSGGEYLRTGPGEVSRWTALFFCGWVVAAIGVPFAVTGMFPGRSAQILMMINRSVSGTRAGEVRKWLFLGGIGGAVMCMLFTWLQTQ</sequence>
<feature type="transmembrane region" description="Helical" evidence="1">
    <location>
        <begin position="176"/>
        <end position="194"/>
    </location>
</feature>
<dbReference type="Proteomes" id="UP000009036">
    <property type="component" value="Chromosome"/>
</dbReference>
<accession>A0A8B1NVK5</accession>
<dbReference type="EMBL" id="CP072931">
    <property type="protein sequence ID" value="QTZ94410.1"/>
    <property type="molecule type" value="Genomic_DNA"/>
</dbReference>
<dbReference type="KEGG" id="sauh:SU9_025630"/>
<keyword evidence="3" id="KW-1185">Reference proteome</keyword>